<protein>
    <submittedName>
        <fullName evidence="14">Fur family transcriptional regulator</fullName>
    </submittedName>
</protein>
<comment type="subunit">
    <text evidence="3">Homodimer.</text>
</comment>
<organism evidence="14 15">
    <name type="scientific">Cellulomonas carbonis T26</name>
    <dbReference type="NCBI Taxonomy" id="947969"/>
    <lineage>
        <taxon>Bacteria</taxon>
        <taxon>Bacillati</taxon>
        <taxon>Actinomycetota</taxon>
        <taxon>Actinomycetes</taxon>
        <taxon>Micrococcales</taxon>
        <taxon>Cellulomonadaceae</taxon>
        <taxon>Cellulomonas</taxon>
    </lineage>
</organism>
<dbReference type="AlphaFoldDB" id="A0A0A0BXE9"/>
<comment type="similarity">
    <text evidence="2">Belongs to the Fur family.</text>
</comment>
<evidence type="ECO:0000256" key="5">
    <source>
        <dbReference type="ARBA" id="ARBA00022491"/>
    </source>
</evidence>
<dbReference type="PANTHER" id="PTHR33202">
    <property type="entry name" value="ZINC UPTAKE REGULATION PROTEIN"/>
    <property type="match status" value="1"/>
</dbReference>
<feature type="binding site" evidence="11">
    <location>
        <position position="123"/>
    </location>
    <ligand>
        <name>Zn(2+)</name>
        <dbReference type="ChEBI" id="CHEBI:29105"/>
    </ligand>
</feature>
<dbReference type="GO" id="GO:0008270">
    <property type="term" value="F:zinc ion binding"/>
    <property type="evidence" value="ECO:0007669"/>
    <property type="project" value="TreeGrafter"/>
</dbReference>
<feature type="binding site" evidence="12">
    <location>
        <position position="77"/>
    </location>
    <ligand>
        <name>Fe cation</name>
        <dbReference type="ChEBI" id="CHEBI:24875"/>
    </ligand>
</feature>
<feature type="binding site" evidence="12">
    <location>
        <position position="98"/>
    </location>
    <ligand>
        <name>Fe cation</name>
        <dbReference type="ChEBI" id="CHEBI:24875"/>
    </ligand>
</feature>
<keyword evidence="6 11" id="KW-0479">Metal-binding</keyword>
<dbReference type="Proteomes" id="UP000029839">
    <property type="component" value="Unassembled WGS sequence"/>
</dbReference>
<dbReference type="Gene3D" id="1.10.10.10">
    <property type="entry name" value="Winged helix-like DNA-binding domain superfamily/Winged helix DNA-binding domain"/>
    <property type="match status" value="1"/>
</dbReference>
<evidence type="ECO:0000256" key="8">
    <source>
        <dbReference type="ARBA" id="ARBA00023015"/>
    </source>
</evidence>
<evidence type="ECO:0000256" key="2">
    <source>
        <dbReference type="ARBA" id="ARBA00007957"/>
    </source>
</evidence>
<dbReference type="InterPro" id="IPR043135">
    <property type="entry name" value="Fur_C"/>
</dbReference>
<sequence length="163" mass="18034">MMQRMTRQRTAVAEALGTVEDFRSAQQLHELLRDQGHGIGLATVYRTLQSLAEAGDVDVLRTAEGESVYRRCERREHHHHLVCRRCGATVEIEGPDVETWADRVGRRHGFVDIDHTVELFGTCARCATADAVDDERGTDVVEERAGEGPVARPAGGTVGSDRR</sequence>
<evidence type="ECO:0000256" key="7">
    <source>
        <dbReference type="ARBA" id="ARBA00022833"/>
    </source>
</evidence>
<feature type="compositionally biased region" description="Basic and acidic residues" evidence="13">
    <location>
        <begin position="134"/>
        <end position="146"/>
    </location>
</feature>
<evidence type="ECO:0000256" key="6">
    <source>
        <dbReference type="ARBA" id="ARBA00022723"/>
    </source>
</evidence>
<dbReference type="SUPFAM" id="SSF46785">
    <property type="entry name" value="Winged helix' DNA-binding domain"/>
    <property type="match status" value="1"/>
</dbReference>
<keyword evidence="5" id="KW-0678">Repressor</keyword>
<evidence type="ECO:0000256" key="4">
    <source>
        <dbReference type="ARBA" id="ARBA00022490"/>
    </source>
</evidence>
<dbReference type="GO" id="GO:0005829">
    <property type="term" value="C:cytosol"/>
    <property type="evidence" value="ECO:0007669"/>
    <property type="project" value="TreeGrafter"/>
</dbReference>
<evidence type="ECO:0000256" key="3">
    <source>
        <dbReference type="ARBA" id="ARBA00011738"/>
    </source>
</evidence>
<dbReference type="InterPro" id="IPR036390">
    <property type="entry name" value="WH_DNA-bd_sf"/>
</dbReference>
<keyword evidence="9" id="KW-0238">DNA-binding</keyword>
<dbReference type="GO" id="GO:0045892">
    <property type="term" value="P:negative regulation of DNA-templated transcription"/>
    <property type="evidence" value="ECO:0007669"/>
    <property type="project" value="TreeGrafter"/>
</dbReference>
<feature type="binding site" evidence="11">
    <location>
        <position position="126"/>
    </location>
    <ligand>
        <name>Zn(2+)</name>
        <dbReference type="ChEBI" id="CHEBI:29105"/>
    </ligand>
</feature>
<comment type="cofactor">
    <cofactor evidence="12">
        <name>Mn(2+)</name>
        <dbReference type="ChEBI" id="CHEBI:29035"/>
    </cofactor>
    <cofactor evidence="12">
        <name>Fe(2+)</name>
        <dbReference type="ChEBI" id="CHEBI:29033"/>
    </cofactor>
    <text evidence="12">Binds 1 Mn(2+) or Fe(2+) ion per subunit.</text>
</comment>
<comment type="subcellular location">
    <subcellularLocation>
        <location evidence="1">Cytoplasm</location>
    </subcellularLocation>
</comment>
<accession>A0A0A0BXE9</accession>
<dbReference type="CDD" id="cd07153">
    <property type="entry name" value="Fur_like"/>
    <property type="match status" value="1"/>
</dbReference>
<comment type="cofactor">
    <cofactor evidence="11">
        <name>Zn(2+)</name>
        <dbReference type="ChEBI" id="CHEBI:29105"/>
    </cofactor>
    <text evidence="11">Binds 1 zinc ion per subunit.</text>
</comment>
<dbReference type="Gene3D" id="3.30.1490.190">
    <property type="match status" value="1"/>
</dbReference>
<evidence type="ECO:0000256" key="10">
    <source>
        <dbReference type="ARBA" id="ARBA00023163"/>
    </source>
</evidence>
<keyword evidence="10" id="KW-0804">Transcription</keyword>
<keyword evidence="4" id="KW-0963">Cytoplasm</keyword>
<reference evidence="14 15" key="1">
    <citation type="submission" date="2013-08" db="EMBL/GenBank/DDBJ databases">
        <title>Genome sequencing of Cellulomonas carbonis T26.</title>
        <authorList>
            <person name="Chen F."/>
            <person name="Li Y."/>
            <person name="Wang G."/>
        </authorList>
    </citation>
    <scope>NUCLEOTIDE SEQUENCE [LARGE SCALE GENOMIC DNA]</scope>
    <source>
        <strain evidence="14 15">T26</strain>
    </source>
</reference>
<evidence type="ECO:0000313" key="14">
    <source>
        <dbReference type="EMBL" id="KGM11824.1"/>
    </source>
</evidence>
<keyword evidence="12" id="KW-0408">Iron</keyword>
<evidence type="ECO:0000256" key="9">
    <source>
        <dbReference type="ARBA" id="ARBA00023125"/>
    </source>
</evidence>
<dbReference type="Pfam" id="PF01475">
    <property type="entry name" value="FUR"/>
    <property type="match status" value="1"/>
</dbReference>
<feature type="region of interest" description="Disordered" evidence="13">
    <location>
        <begin position="134"/>
        <end position="163"/>
    </location>
</feature>
<dbReference type="FunFam" id="1.10.10.10:FF:000459">
    <property type="entry name" value="Ferric uptake regulation protein"/>
    <property type="match status" value="1"/>
</dbReference>
<keyword evidence="15" id="KW-1185">Reference proteome</keyword>
<feature type="binding site" evidence="11">
    <location>
        <position position="83"/>
    </location>
    <ligand>
        <name>Zn(2+)</name>
        <dbReference type="ChEBI" id="CHEBI:29105"/>
    </ligand>
</feature>
<feature type="binding site" evidence="11">
    <location>
        <position position="86"/>
    </location>
    <ligand>
        <name>Zn(2+)</name>
        <dbReference type="ChEBI" id="CHEBI:29105"/>
    </ligand>
</feature>
<dbReference type="EMBL" id="AXCY01000013">
    <property type="protein sequence ID" value="KGM11824.1"/>
    <property type="molecule type" value="Genomic_DNA"/>
</dbReference>
<dbReference type="GO" id="GO:0000976">
    <property type="term" value="F:transcription cis-regulatory region binding"/>
    <property type="evidence" value="ECO:0007669"/>
    <property type="project" value="TreeGrafter"/>
</dbReference>
<feature type="binding site" evidence="12">
    <location>
        <position position="115"/>
    </location>
    <ligand>
        <name>Fe cation</name>
        <dbReference type="ChEBI" id="CHEBI:24875"/>
    </ligand>
</feature>
<keyword evidence="8" id="KW-0805">Transcription regulation</keyword>
<dbReference type="GO" id="GO:1900376">
    <property type="term" value="P:regulation of secondary metabolite biosynthetic process"/>
    <property type="evidence" value="ECO:0007669"/>
    <property type="project" value="TreeGrafter"/>
</dbReference>
<dbReference type="InterPro" id="IPR036388">
    <property type="entry name" value="WH-like_DNA-bd_sf"/>
</dbReference>
<gene>
    <name evidence="14" type="ORF">N868_06240</name>
</gene>
<dbReference type="InterPro" id="IPR002481">
    <property type="entry name" value="FUR"/>
</dbReference>
<evidence type="ECO:0000256" key="11">
    <source>
        <dbReference type="PIRSR" id="PIRSR602481-1"/>
    </source>
</evidence>
<comment type="caution">
    <text evidence="14">The sequence shown here is derived from an EMBL/GenBank/DDBJ whole genome shotgun (WGS) entry which is preliminary data.</text>
</comment>
<reference evidence="14 15" key="2">
    <citation type="journal article" date="2015" name="Stand. Genomic Sci.">
        <title>Draft genome sequence of Cellulomonas carbonis T26(T) and comparative analysis of six Cellulomonas genomes.</title>
        <authorList>
            <person name="Zhuang W."/>
            <person name="Zhang S."/>
            <person name="Xia X."/>
            <person name="Wang G."/>
        </authorList>
    </citation>
    <scope>NUCLEOTIDE SEQUENCE [LARGE SCALE GENOMIC DNA]</scope>
    <source>
        <strain evidence="14 15">T26</strain>
    </source>
</reference>
<dbReference type="GO" id="GO:0003700">
    <property type="term" value="F:DNA-binding transcription factor activity"/>
    <property type="evidence" value="ECO:0007669"/>
    <property type="project" value="InterPro"/>
</dbReference>
<evidence type="ECO:0000313" key="15">
    <source>
        <dbReference type="Proteomes" id="UP000029839"/>
    </source>
</evidence>
<evidence type="ECO:0000256" key="1">
    <source>
        <dbReference type="ARBA" id="ARBA00004496"/>
    </source>
</evidence>
<evidence type="ECO:0000256" key="12">
    <source>
        <dbReference type="PIRSR" id="PIRSR602481-2"/>
    </source>
</evidence>
<proteinExistence type="inferred from homology"/>
<dbReference type="PANTHER" id="PTHR33202:SF2">
    <property type="entry name" value="FERRIC UPTAKE REGULATION PROTEIN"/>
    <property type="match status" value="1"/>
</dbReference>
<evidence type="ECO:0000256" key="13">
    <source>
        <dbReference type="SAM" id="MobiDB-lite"/>
    </source>
</evidence>
<keyword evidence="7 11" id="KW-0862">Zinc</keyword>
<name>A0A0A0BXE9_9CELL</name>